<accession>A0A371CXC6</accession>
<reference evidence="2 3" key="1">
    <citation type="journal article" date="2018" name="Biotechnol. Biofuels">
        <title>Integrative visual omics of the white-rot fungus Polyporus brumalis exposes the biotechnological potential of its oxidative enzymes for delignifying raw plant biomass.</title>
        <authorList>
            <person name="Miyauchi S."/>
            <person name="Rancon A."/>
            <person name="Drula E."/>
            <person name="Hage H."/>
            <person name="Chaduli D."/>
            <person name="Favel A."/>
            <person name="Grisel S."/>
            <person name="Henrissat B."/>
            <person name="Herpoel-Gimbert I."/>
            <person name="Ruiz-Duenas F.J."/>
            <person name="Chevret D."/>
            <person name="Hainaut M."/>
            <person name="Lin J."/>
            <person name="Wang M."/>
            <person name="Pangilinan J."/>
            <person name="Lipzen A."/>
            <person name="Lesage-Meessen L."/>
            <person name="Navarro D."/>
            <person name="Riley R."/>
            <person name="Grigoriev I.V."/>
            <person name="Zhou S."/>
            <person name="Raouche S."/>
            <person name="Rosso M.N."/>
        </authorList>
    </citation>
    <scope>NUCLEOTIDE SEQUENCE [LARGE SCALE GENOMIC DNA]</scope>
    <source>
        <strain evidence="2 3">BRFM 1820</strain>
    </source>
</reference>
<feature type="region of interest" description="Disordered" evidence="1">
    <location>
        <begin position="175"/>
        <end position="247"/>
    </location>
</feature>
<evidence type="ECO:0000313" key="3">
    <source>
        <dbReference type="Proteomes" id="UP000256964"/>
    </source>
</evidence>
<sequence>MPKRKNVDSRGVVGEVLGRGGDHAGSGSQAGGEKRRSANEPSGGQNVAGSSSLAHSHNNFSRDSEAGHNPVGIRPWPTLEAPNMPYNVSRISQTPQHIAYHTHTTPLPPSLAGASQGYGIGMHHPTWTPYSMAPSPLMELFYRLQRIELEVINLRQSHANMAVELADLRRRTGFGPSSKIDNLGDTQSSGPAARLQQQTKRPKNTNASAVVPSKRGHEEDGVTVVPSKKSKDGSSPGSLAPLLQDKGKGRVVSSLNDLIVEDNS</sequence>
<feature type="compositionally biased region" description="Polar residues" evidence="1">
    <location>
        <begin position="184"/>
        <end position="208"/>
    </location>
</feature>
<feature type="region of interest" description="Disordered" evidence="1">
    <location>
        <begin position="1"/>
        <end position="76"/>
    </location>
</feature>
<name>A0A371CXC6_9APHY</name>
<proteinExistence type="predicted"/>
<organism evidence="2 3">
    <name type="scientific">Lentinus brumalis</name>
    <dbReference type="NCBI Taxonomy" id="2498619"/>
    <lineage>
        <taxon>Eukaryota</taxon>
        <taxon>Fungi</taxon>
        <taxon>Dikarya</taxon>
        <taxon>Basidiomycota</taxon>
        <taxon>Agaricomycotina</taxon>
        <taxon>Agaricomycetes</taxon>
        <taxon>Polyporales</taxon>
        <taxon>Polyporaceae</taxon>
        <taxon>Lentinus</taxon>
    </lineage>
</organism>
<evidence type="ECO:0000313" key="2">
    <source>
        <dbReference type="EMBL" id="RDX44943.1"/>
    </source>
</evidence>
<evidence type="ECO:0000256" key="1">
    <source>
        <dbReference type="SAM" id="MobiDB-lite"/>
    </source>
</evidence>
<dbReference type="Proteomes" id="UP000256964">
    <property type="component" value="Unassembled WGS sequence"/>
</dbReference>
<keyword evidence="3" id="KW-1185">Reference proteome</keyword>
<protein>
    <submittedName>
        <fullName evidence="2">Uncharacterized protein</fullName>
    </submittedName>
</protein>
<dbReference type="EMBL" id="KZ857443">
    <property type="protein sequence ID" value="RDX44943.1"/>
    <property type="molecule type" value="Genomic_DNA"/>
</dbReference>
<gene>
    <name evidence="2" type="ORF">OH76DRAFT_1030193</name>
</gene>
<dbReference type="AlphaFoldDB" id="A0A371CXC6"/>
<feature type="compositionally biased region" description="Polar residues" evidence="1">
    <location>
        <begin position="39"/>
        <end position="59"/>
    </location>
</feature>